<dbReference type="STRING" id="1742359.GCA_001439625_00237"/>
<evidence type="ECO:0000256" key="5">
    <source>
        <dbReference type="HAMAP-Rule" id="MF_01553"/>
    </source>
</evidence>
<keyword evidence="4 5" id="KW-0804">Transcription</keyword>
<dbReference type="EMBL" id="CP042593">
    <property type="protein sequence ID" value="QED47370.1"/>
    <property type="molecule type" value="Genomic_DNA"/>
</dbReference>
<evidence type="ECO:0000313" key="6">
    <source>
        <dbReference type="EMBL" id="QED47370.1"/>
    </source>
</evidence>
<evidence type="ECO:0000256" key="3">
    <source>
        <dbReference type="ARBA" id="ARBA00022695"/>
    </source>
</evidence>
<keyword evidence="7" id="KW-1185">Reference proteome</keyword>
<name>A0A5B8Z2R2_CYTDA</name>
<comment type="function">
    <text evidence="5">A non-essential component of RNA polymerase (RNAP).</text>
</comment>
<dbReference type="Gene3D" id="3.10.20.730">
    <property type="entry name" value="RNAP, epsilon subunit-like"/>
    <property type="match status" value="1"/>
</dbReference>
<dbReference type="NCBIfam" id="NF010188">
    <property type="entry name" value="PRK13667.1"/>
    <property type="match status" value="1"/>
</dbReference>
<sequence>MIFKVFYQESIKEVPVREKTQTIYMEAESERDVRLKLADRPYNIEFIAELKGDFLEFEKQREDFNVLEIR</sequence>
<dbReference type="EC" id="2.7.7.6" evidence="5"/>
<keyword evidence="1 5" id="KW-0240">DNA-directed RNA polymerase</keyword>
<dbReference type="HAMAP" id="MF_01553">
    <property type="entry name" value="RNApol_bact_RpoY"/>
    <property type="match status" value="1"/>
</dbReference>
<keyword evidence="2 5" id="KW-0808">Transferase</keyword>
<dbReference type="GO" id="GO:0006351">
    <property type="term" value="P:DNA-templated transcription"/>
    <property type="evidence" value="ECO:0007669"/>
    <property type="project" value="UniProtKB-UniRule"/>
</dbReference>
<keyword evidence="3 5" id="KW-0548">Nucleotidyltransferase</keyword>
<comment type="catalytic activity">
    <reaction evidence="5">
        <text>RNA(n) + a ribonucleoside 5'-triphosphate = RNA(n+1) + diphosphate</text>
        <dbReference type="Rhea" id="RHEA:21248"/>
        <dbReference type="Rhea" id="RHEA-COMP:14527"/>
        <dbReference type="Rhea" id="RHEA-COMP:17342"/>
        <dbReference type="ChEBI" id="CHEBI:33019"/>
        <dbReference type="ChEBI" id="CHEBI:61557"/>
        <dbReference type="ChEBI" id="CHEBI:140395"/>
        <dbReference type="EC" id="2.7.7.6"/>
    </reaction>
</comment>
<organism evidence="6 7">
    <name type="scientific">Cytobacillus dafuensis</name>
    <name type="common">Bacillus dafuensis</name>
    <dbReference type="NCBI Taxonomy" id="1742359"/>
    <lineage>
        <taxon>Bacteria</taxon>
        <taxon>Bacillati</taxon>
        <taxon>Bacillota</taxon>
        <taxon>Bacilli</taxon>
        <taxon>Bacillales</taxon>
        <taxon>Bacillaceae</taxon>
        <taxon>Cytobacillus</taxon>
    </lineage>
</organism>
<proteinExistence type="inferred from homology"/>
<dbReference type="GO" id="GO:0003899">
    <property type="term" value="F:DNA-directed RNA polymerase activity"/>
    <property type="evidence" value="ECO:0007669"/>
    <property type="project" value="UniProtKB-UniRule"/>
</dbReference>
<dbReference type="InterPro" id="IPR009907">
    <property type="entry name" value="RpoY"/>
</dbReference>
<dbReference type="GO" id="GO:0000428">
    <property type="term" value="C:DNA-directed RNA polymerase complex"/>
    <property type="evidence" value="ECO:0007669"/>
    <property type="project" value="UniProtKB-KW"/>
</dbReference>
<dbReference type="Pfam" id="PF07288">
    <property type="entry name" value="RpoY"/>
    <property type="match status" value="1"/>
</dbReference>
<dbReference type="GO" id="GO:0003677">
    <property type="term" value="F:DNA binding"/>
    <property type="evidence" value="ECO:0007669"/>
    <property type="project" value="UniProtKB-UniRule"/>
</dbReference>
<dbReference type="Proteomes" id="UP000321555">
    <property type="component" value="Chromosome"/>
</dbReference>
<dbReference type="OrthoDB" id="2147503at2"/>
<evidence type="ECO:0000256" key="1">
    <source>
        <dbReference type="ARBA" id="ARBA00022478"/>
    </source>
</evidence>
<evidence type="ECO:0000313" key="7">
    <source>
        <dbReference type="Proteomes" id="UP000321555"/>
    </source>
</evidence>
<reference evidence="7" key="1">
    <citation type="submission" date="2019-08" db="EMBL/GenBank/DDBJ databases">
        <authorList>
            <person name="Zheng X."/>
        </authorList>
    </citation>
    <scope>NUCLEOTIDE SEQUENCE [LARGE SCALE GENOMIC DNA]</scope>
    <source>
        <strain evidence="7">FJAT-25496</strain>
    </source>
</reference>
<evidence type="ECO:0000256" key="2">
    <source>
        <dbReference type="ARBA" id="ARBA00022679"/>
    </source>
</evidence>
<gene>
    <name evidence="5" type="primary">rpoY</name>
    <name evidence="6" type="ORF">FSZ17_08980</name>
</gene>
<dbReference type="KEGG" id="bda:FSZ17_08980"/>
<evidence type="ECO:0000256" key="4">
    <source>
        <dbReference type="ARBA" id="ARBA00023163"/>
    </source>
</evidence>
<dbReference type="AlphaFoldDB" id="A0A5B8Z2R2"/>
<protein>
    <recommendedName>
        <fullName evidence="5">DNA-directed RNA polymerase subunit epsilon</fullName>
        <shortName evidence="5">RNAP epsilon subunit</shortName>
        <ecNumber evidence="5">2.7.7.6</ecNumber>
    </recommendedName>
    <alternativeName>
        <fullName evidence="5">RNA polymerase epsilon subunit</fullName>
    </alternativeName>
    <alternativeName>
        <fullName evidence="5">Transcriptase subunit epsilon</fullName>
    </alternativeName>
</protein>
<accession>A0A5B8Z2R2</accession>
<dbReference type="RefSeq" id="WP_057769511.1">
    <property type="nucleotide sequence ID" value="NZ_CP042593.1"/>
</dbReference>
<comment type="subunit">
    <text evidence="5">RNAP is composed of a core of 2 alpha, a beta and a beta' subunit. The core is associated with a delta subunit, and at least one of epsilon or omega. When a sigma factor is associated with the core the holoenzyme is formed, which can initiate transcription.</text>
</comment>
<comment type="similarity">
    <text evidence="5">Belongs to the RNA polymerase subunit epsilon family.</text>
</comment>